<keyword evidence="8" id="KW-0805">Transcription regulation</keyword>
<dbReference type="InterPro" id="IPR015424">
    <property type="entry name" value="PyrdxlP-dep_Trfase"/>
</dbReference>
<evidence type="ECO:0000256" key="1">
    <source>
        <dbReference type="ARBA" id="ARBA00008936"/>
    </source>
</evidence>
<dbReference type="Pfam" id="PF01041">
    <property type="entry name" value="DegT_DnrJ_EryC1"/>
    <property type="match status" value="1"/>
</dbReference>
<dbReference type="Gene3D" id="1.10.720.10">
    <property type="match status" value="1"/>
</dbReference>
<dbReference type="SUPFAM" id="SSF50249">
    <property type="entry name" value="Nucleic acid-binding proteins"/>
    <property type="match status" value="1"/>
</dbReference>
<keyword evidence="2" id="KW-0806">Transcription termination</keyword>
<dbReference type="Proteomes" id="UP000092460">
    <property type="component" value="Unassembled WGS sequence"/>
</dbReference>
<dbReference type="GO" id="GO:0016787">
    <property type="term" value="F:hydrolase activity"/>
    <property type="evidence" value="ECO:0007669"/>
    <property type="project" value="UniProtKB-KW"/>
</dbReference>
<dbReference type="SMART" id="SM00959">
    <property type="entry name" value="Rho_N"/>
    <property type="match status" value="1"/>
</dbReference>
<feature type="domain" description="Rho RNA-BD" evidence="10">
    <location>
        <begin position="48"/>
        <end position="123"/>
    </location>
</feature>
<dbReference type="InterPro" id="IPR011113">
    <property type="entry name" value="Rho_RNA-bd"/>
</dbReference>
<dbReference type="SMART" id="SM00382">
    <property type="entry name" value="AAA"/>
    <property type="match status" value="1"/>
</dbReference>
<dbReference type="EMBL" id="JXJN01023882">
    <property type="status" value="NOT_ANNOTATED_CDS"/>
    <property type="molecule type" value="Genomic_DNA"/>
</dbReference>
<dbReference type="InterPro" id="IPR012340">
    <property type="entry name" value="NA-bd_OB-fold"/>
</dbReference>
<evidence type="ECO:0000256" key="6">
    <source>
        <dbReference type="ARBA" id="ARBA00022840"/>
    </source>
</evidence>
<dbReference type="AlphaFoldDB" id="A0A1B0C158"/>
<dbReference type="Pfam" id="PF00006">
    <property type="entry name" value="ATP-synt_ab"/>
    <property type="match status" value="1"/>
</dbReference>
<dbReference type="GO" id="GO:0004386">
    <property type="term" value="F:helicase activity"/>
    <property type="evidence" value="ECO:0007669"/>
    <property type="project" value="UniProtKB-KW"/>
</dbReference>
<keyword evidence="3" id="KW-0547">Nucleotide-binding</keyword>
<dbReference type="SUPFAM" id="SSF68912">
    <property type="entry name" value="Rho N-terminal domain-like"/>
    <property type="match status" value="1"/>
</dbReference>
<dbReference type="SMART" id="SM00357">
    <property type="entry name" value="CSP"/>
    <property type="match status" value="1"/>
</dbReference>
<evidence type="ECO:0000256" key="3">
    <source>
        <dbReference type="ARBA" id="ARBA00022741"/>
    </source>
</evidence>
<dbReference type="InterPro" id="IPR003593">
    <property type="entry name" value="AAA+_ATPase"/>
</dbReference>
<dbReference type="InterPro" id="IPR036269">
    <property type="entry name" value="Rho_N_sf"/>
</dbReference>
<evidence type="ECO:0000313" key="12">
    <source>
        <dbReference type="Proteomes" id="UP000092460"/>
    </source>
</evidence>
<name>A0A1B0C158_9MUSC</name>
<dbReference type="EnsemblMetazoa" id="GPPI046386-RA">
    <property type="protein sequence ID" value="GPPI046386-PA"/>
    <property type="gene ID" value="GPPI046386"/>
</dbReference>
<dbReference type="Gene3D" id="3.40.640.10">
    <property type="entry name" value="Type I PLP-dependent aspartate aminotransferase-like (Major domain)"/>
    <property type="match status" value="1"/>
</dbReference>
<evidence type="ECO:0000256" key="9">
    <source>
        <dbReference type="ARBA" id="ARBA00023163"/>
    </source>
</evidence>
<protein>
    <recommendedName>
        <fullName evidence="10">Rho RNA-BD domain-containing protein</fullName>
    </recommendedName>
</protein>
<proteinExistence type="inferred from homology"/>
<dbReference type="FunFam" id="1.10.720.10:FF:000001">
    <property type="entry name" value="Transcription termination factor Rho"/>
    <property type="match status" value="1"/>
</dbReference>
<dbReference type="InterPro" id="IPR011112">
    <property type="entry name" value="Rho-like_N"/>
</dbReference>
<evidence type="ECO:0000256" key="4">
    <source>
        <dbReference type="ARBA" id="ARBA00022801"/>
    </source>
</evidence>
<dbReference type="GO" id="GO:0006353">
    <property type="term" value="P:DNA-templated transcription termination"/>
    <property type="evidence" value="ECO:0007669"/>
    <property type="project" value="UniProtKB-KW"/>
</dbReference>
<sequence length="714" mass="80180">MNLTELKNKPVSDLVTLGENMGLENLARMRKQDIIFATLKQHAKSGEDIFGDGVLEILQDGFGFLRSSDSSYLAGPDDIYVSPSQIRRFNLRTGDTISGKIRPPKEGERYFALLKVDEVNHDKPENSRNKILFENLTPLHANSRLKMERGNGSTEDLTTRVLDLAAPIGRGQRGLIVAPPKAGKTILLQNIAQSISYNYPDCVLIVLLIDERPEEVTEMQRLVKGEVIASTFDEPASRHVQVSEMVIEKAKRLVEHKKDVIILLDSITRLARAYNTVVPASGKVLTGGVDANALHRPKRFFGAARNMEEGGSLTIIATALIDTGSKMDEVIYEEFKGTGNMELHLSRKVAEKRVFPAIDYNRSGTRKEELLTSTEELQKMWILRRIIHPMNEIDASLEMAAMILNIQQEDEIIMPSYTFVSTANAFVLRGAKIIFIDIRPDTLNINENLIEPAITKKTKAIVVIHYAGVSCEMDKIVNISKKYKLWIIEDSAQSILAKYRNHNLGSIGHIGCLSFHGTKNFTSGGEGGAILINDESLIEKAEIIREKGTNRSCYIRGAVDKYTWHSIGSSYLMSDIQAAYLWAQLKVAKLIQIKRLELWNNYFISMNCLKFFDCDSFIQYMNKKKINVTRHYMPLHLSPAGIKFGKFFGNDVYTTQISKKLLNRTEHCFPKAKVSGSNPVGRFLIYGDCSSVGRALDCDSSCRGFESHQSPIRF</sequence>
<dbReference type="GO" id="GO:0003723">
    <property type="term" value="F:RNA binding"/>
    <property type="evidence" value="ECO:0007669"/>
    <property type="project" value="UniProtKB-KW"/>
</dbReference>
<dbReference type="EMBL" id="JXJN01023881">
    <property type="status" value="NOT_ANNOTATED_CDS"/>
    <property type="molecule type" value="Genomic_DNA"/>
</dbReference>
<keyword evidence="7" id="KW-0694">RNA-binding</keyword>
<dbReference type="PANTHER" id="PTHR46425">
    <property type="entry name" value="TRANSCRIPTION TERMINATION FACTOR RHO"/>
    <property type="match status" value="1"/>
</dbReference>
<dbReference type="InterPro" id="IPR004665">
    <property type="entry name" value="Term_rho"/>
</dbReference>
<organism evidence="11 12">
    <name type="scientific">Glossina palpalis gambiensis</name>
    <dbReference type="NCBI Taxonomy" id="67801"/>
    <lineage>
        <taxon>Eukaryota</taxon>
        <taxon>Metazoa</taxon>
        <taxon>Ecdysozoa</taxon>
        <taxon>Arthropoda</taxon>
        <taxon>Hexapoda</taxon>
        <taxon>Insecta</taxon>
        <taxon>Pterygota</taxon>
        <taxon>Neoptera</taxon>
        <taxon>Endopterygota</taxon>
        <taxon>Diptera</taxon>
        <taxon>Brachycera</taxon>
        <taxon>Muscomorpha</taxon>
        <taxon>Hippoboscoidea</taxon>
        <taxon>Glossinidae</taxon>
        <taxon>Glossina</taxon>
    </lineage>
</organism>
<evidence type="ECO:0000256" key="2">
    <source>
        <dbReference type="ARBA" id="ARBA00022472"/>
    </source>
</evidence>
<keyword evidence="6" id="KW-0067">ATP-binding</keyword>
<dbReference type="SUPFAM" id="SSF52540">
    <property type="entry name" value="P-loop containing nucleoside triphosphate hydrolases"/>
    <property type="match status" value="1"/>
</dbReference>
<dbReference type="PROSITE" id="PS51856">
    <property type="entry name" value="RHO_RNA_BD"/>
    <property type="match status" value="1"/>
</dbReference>
<accession>A0A1B0C158</accession>
<dbReference type="GO" id="GO:0005524">
    <property type="term" value="F:ATP binding"/>
    <property type="evidence" value="ECO:0007669"/>
    <property type="project" value="UniProtKB-KW"/>
</dbReference>
<keyword evidence="4" id="KW-0378">Hydrolase</keyword>
<dbReference type="InterPro" id="IPR000194">
    <property type="entry name" value="ATPase_F1/V1/A1_a/bsu_nucl-bd"/>
</dbReference>
<dbReference type="CDD" id="cd01128">
    <property type="entry name" value="rho_factor_C"/>
    <property type="match status" value="1"/>
</dbReference>
<dbReference type="STRING" id="67801.A0A1B0C158"/>
<keyword evidence="9" id="KW-0804">Transcription</keyword>
<dbReference type="NCBIfam" id="NF008687">
    <property type="entry name" value="PRK11706.1"/>
    <property type="match status" value="1"/>
</dbReference>
<evidence type="ECO:0000259" key="10">
    <source>
        <dbReference type="PROSITE" id="PS51856"/>
    </source>
</evidence>
<dbReference type="FunFam" id="3.40.50.300:FF:000072">
    <property type="entry name" value="Transcription termination factor Rho"/>
    <property type="match status" value="1"/>
</dbReference>
<evidence type="ECO:0000256" key="8">
    <source>
        <dbReference type="ARBA" id="ARBA00023015"/>
    </source>
</evidence>
<dbReference type="GO" id="GO:0008186">
    <property type="term" value="F:ATP-dependent activity, acting on RNA"/>
    <property type="evidence" value="ECO:0007669"/>
    <property type="project" value="InterPro"/>
</dbReference>
<comment type="similarity">
    <text evidence="1">Belongs to the ATPase alpha/beta chains family.</text>
</comment>
<evidence type="ECO:0000256" key="7">
    <source>
        <dbReference type="ARBA" id="ARBA00022884"/>
    </source>
</evidence>
<dbReference type="InterPro" id="IPR015421">
    <property type="entry name" value="PyrdxlP-dep_Trfase_major"/>
</dbReference>
<dbReference type="InterPro" id="IPR011129">
    <property type="entry name" value="CSD"/>
</dbReference>
<reference evidence="12" key="1">
    <citation type="submission" date="2015-01" db="EMBL/GenBank/DDBJ databases">
        <authorList>
            <person name="Aksoy S."/>
            <person name="Warren W."/>
            <person name="Wilson R.K."/>
        </authorList>
    </citation>
    <scope>NUCLEOTIDE SEQUENCE [LARGE SCALE GENOMIC DNA]</scope>
    <source>
        <strain evidence="12">IAEA</strain>
    </source>
</reference>
<dbReference type="InterPro" id="IPR000653">
    <property type="entry name" value="DegT/StrS_aminotransferase"/>
</dbReference>
<dbReference type="VEuPathDB" id="VectorBase:GPPI046386"/>
<dbReference type="PANTHER" id="PTHR46425:SF1">
    <property type="entry name" value="TRANSCRIPTION TERMINATION FACTOR RHO"/>
    <property type="match status" value="1"/>
</dbReference>
<dbReference type="SUPFAM" id="SSF53383">
    <property type="entry name" value="PLP-dependent transferases"/>
    <property type="match status" value="1"/>
</dbReference>
<dbReference type="Pfam" id="PF07497">
    <property type="entry name" value="Rho_RNA_bind"/>
    <property type="match status" value="1"/>
</dbReference>
<dbReference type="CDD" id="cd04459">
    <property type="entry name" value="Rho_CSD"/>
    <property type="match status" value="1"/>
</dbReference>
<dbReference type="Gene3D" id="2.40.50.140">
    <property type="entry name" value="Nucleic acid-binding proteins"/>
    <property type="match status" value="1"/>
</dbReference>
<dbReference type="NCBIfam" id="NF006886">
    <property type="entry name" value="PRK09376.1"/>
    <property type="match status" value="1"/>
</dbReference>
<dbReference type="AntiFam" id="ANF00013">
    <property type="entry name" value="tRNA translation"/>
</dbReference>
<keyword evidence="5" id="KW-0347">Helicase</keyword>
<dbReference type="HAMAP" id="MF_01884">
    <property type="entry name" value="Rho"/>
    <property type="match status" value="1"/>
</dbReference>
<dbReference type="InterPro" id="IPR041703">
    <property type="entry name" value="Rho_factor_ATP-bd"/>
</dbReference>
<evidence type="ECO:0000313" key="11">
    <source>
        <dbReference type="EnsemblMetazoa" id="GPPI046386-PA"/>
    </source>
</evidence>
<keyword evidence="12" id="KW-1185">Reference proteome</keyword>
<dbReference type="Pfam" id="PF07498">
    <property type="entry name" value="Rho_N"/>
    <property type="match status" value="1"/>
</dbReference>
<dbReference type="Gene3D" id="3.40.50.300">
    <property type="entry name" value="P-loop containing nucleotide triphosphate hydrolases"/>
    <property type="match status" value="1"/>
</dbReference>
<reference evidence="11" key="2">
    <citation type="submission" date="2020-05" db="UniProtKB">
        <authorList>
            <consortium name="EnsemblMetazoa"/>
        </authorList>
    </citation>
    <scope>IDENTIFICATION</scope>
    <source>
        <strain evidence="11">IAEA</strain>
    </source>
</reference>
<evidence type="ECO:0000256" key="5">
    <source>
        <dbReference type="ARBA" id="ARBA00022806"/>
    </source>
</evidence>
<dbReference type="FunFam" id="2.40.50.140:FF:000010">
    <property type="entry name" value="Transcription termination factor Rho"/>
    <property type="match status" value="1"/>
</dbReference>
<dbReference type="InterPro" id="IPR027417">
    <property type="entry name" value="P-loop_NTPase"/>
</dbReference>
<dbReference type="NCBIfam" id="TIGR00767">
    <property type="entry name" value="rho"/>
    <property type="match status" value="1"/>
</dbReference>